<dbReference type="CDD" id="cd04666">
    <property type="entry name" value="NUDIX_DIPP2_like_Nudt4"/>
    <property type="match status" value="1"/>
</dbReference>
<keyword evidence="5" id="KW-0614">Plasmid</keyword>
<dbReference type="InterPro" id="IPR015797">
    <property type="entry name" value="NUDIX_hydrolase-like_dom_sf"/>
</dbReference>
<evidence type="ECO:0000256" key="4">
    <source>
        <dbReference type="ARBA" id="ARBA00022842"/>
    </source>
</evidence>
<dbReference type="Gene3D" id="3.90.79.10">
    <property type="entry name" value="Nucleoside Triphosphate Pyrophosphohydrolase"/>
    <property type="match status" value="1"/>
</dbReference>
<geneLocation type="plasmid" evidence="5 6">
    <name>plas1</name>
</geneLocation>
<evidence type="ECO:0000256" key="3">
    <source>
        <dbReference type="ARBA" id="ARBA00022801"/>
    </source>
</evidence>
<dbReference type="AlphaFoldDB" id="A0A7G6VYN2"/>
<keyword evidence="2" id="KW-0479">Metal-binding</keyword>
<dbReference type="GO" id="GO:0016462">
    <property type="term" value="F:pyrophosphatase activity"/>
    <property type="evidence" value="ECO:0007669"/>
    <property type="project" value="InterPro"/>
</dbReference>
<gene>
    <name evidence="5" type="ORF">H4O24_17365</name>
</gene>
<dbReference type="PANTHER" id="PTHR12629:SF0">
    <property type="entry name" value="DIPHOSPHOINOSITOL-POLYPHOSPHATE DIPHOSPHATASE"/>
    <property type="match status" value="1"/>
</dbReference>
<dbReference type="GO" id="GO:0005737">
    <property type="term" value="C:cytoplasm"/>
    <property type="evidence" value="ECO:0007669"/>
    <property type="project" value="TreeGrafter"/>
</dbReference>
<dbReference type="SUPFAM" id="SSF55811">
    <property type="entry name" value="Nudix"/>
    <property type="match status" value="1"/>
</dbReference>
<dbReference type="PANTHER" id="PTHR12629">
    <property type="entry name" value="DIPHOSPHOINOSITOL POLYPHOSPHATE PHOSPHOHYDROLASE"/>
    <property type="match status" value="1"/>
</dbReference>
<organism evidence="5 6">
    <name type="scientific">Croceicoccus marinus</name>
    <dbReference type="NCBI Taxonomy" id="450378"/>
    <lineage>
        <taxon>Bacteria</taxon>
        <taxon>Pseudomonadati</taxon>
        <taxon>Pseudomonadota</taxon>
        <taxon>Alphaproteobacteria</taxon>
        <taxon>Sphingomonadales</taxon>
        <taxon>Erythrobacteraceae</taxon>
        <taxon>Croceicoccus</taxon>
    </lineage>
</organism>
<evidence type="ECO:0000256" key="1">
    <source>
        <dbReference type="ARBA" id="ARBA00001946"/>
    </source>
</evidence>
<dbReference type="Proteomes" id="UP000515297">
    <property type="component" value="Plasmid plas1"/>
</dbReference>
<keyword evidence="4" id="KW-0460">Magnesium</keyword>
<dbReference type="GO" id="GO:0046872">
    <property type="term" value="F:metal ion binding"/>
    <property type="evidence" value="ECO:0007669"/>
    <property type="project" value="UniProtKB-KW"/>
</dbReference>
<dbReference type="RefSeq" id="WP_185885779.1">
    <property type="nucleotide sequence ID" value="NZ_CP060053.1"/>
</dbReference>
<reference evidence="5 6" key="1">
    <citation type="submission" date="2020-08" db="EMBL/GenBank/DDBJ databases">
        <authorList>
            <person name="Liu G."/>
            <person name="Sun C."/>
        </authorList>
    </citation>
    <scope>NUCLEOTIDE SEQUENCE [LARGE SCALE GENOMIC DNA]</scope>
    <source>
        <strain evidence="5 6">OT19</strain>
        <plasmid evidence="5 6">plas1</plasmid>
    </source>
</reference>
<accession>A0A7G6VYN2</accession>
<protein>
    <submittedName>
        <fullName evidence="5">NUDIX hydrolase</fullName>
    </submittedName>
</protein>
<dbReference type="EMBL" id="CP060053">
    <property type="protein sequence ID" value="QNE06847.1"/>
    <property type="molecule type" value="Genomic_DNA"/>
</dbReference>
<comment type="cofactor">
    <cofactor evidence="1">
        <name>Mg(2+)</name>
        <dbReference type="ChEBI" id="CHEBI:18420"/>
    </cofactor>
</comment>
<evidence type="ECO:0000256" key="2">
    <source>
        <dbReference type="ARBA" id="ARBA00022723"/>
    </source>
</evidence>
<dbReference type="InterPro" id="IPR047198">
    <property type="entry name" value="DDP-like_NUDIX"/>
</dbReference>
<sequence>MKRKSNIQYAALPYRLDERGNVEVLLITSRETRRWIIPKGWPIRKHEPHSAASLEAFEEAGAIGVAEAEAVGAYSYDKRLKNGEVRTCQVHVFPFNVHSLLDEWPEAHQRQRQWYEPDHAASLVQEAELADIIRSYRP</sequence>
<keyword evidence="3 5" id="KW-0378">Hydrolase</keyword>
<evidence type="ECO:0000313" key="5">
    <source>
        <dbReference type="EMBL" id="QNE06847.1"/>
    </source>
</evidence>
<proteinExistence type="predicted"/>
<name>A0A7G6VYN2_9SPHN</name>
<evidence type="ECO:0000313" key="6">
    <source>
        <dbReference type="Proteomes" id="UP000515297"/>
    </source>
</evidence>